<accession>A0A2J8LP23</accession>
<dbReference type="SUPFAM" id="SSF50729">
    <property type="entry name" value="PH domain-like"/>
    <property type="match status" value="1"/>
</dbReference>
<gene>
    <name evidence="3" type="ORF">CK820_G0027675</name>
</gene>
<dbReference type="Gene3D" id="2.30.29.30">
    <property type="entry name" value="Pleckstrin-homology domain (PH domain)/Phosphotyrosine-binding domain (PTB)"/>
    <property type="match status" value="1"/>
</dbReference>
<protein>
    <submittedName>
        <fullName evidence="3">TRIOBP isoform 9</fullName>
    </submittedName>
</protein>
<organism evidence="3 4">
    <name type="scientific">Pan troglodytes</name>
    <name type="common">Chimpanzee</name>
    <dbReference type="NCBI Taxonomy" id="9598"/>
    <lineage>
        <taxon>Eukaryota</taxon>
        <taxon>Metazoa</taxon>
        <taxon>Chordata</taxon>
        <taxon>Craniata</taxon>
        <taxon>Vertebrata</taxon>
        <taxon>Euteleostomi</taxon>
        <taxon>Mammalia</taxon>
        <taxon>Eutheria</taxon>
        <taxon>Euarchontoglires</taxon>
        <taxon>Primates</taxon>
        <taxon>Haplorrhini</taxon>
        <taxon>Catarrhini</taxon>
        <taxon>Hominidae</taxon>
        <taxon>Pan</taxon>
    </lineage>
</organism>
<dbReference type="InterPro" id="IPR001849">
    <property type="entry name" value="PH_domain"/>
</dbReference>
<evidence type="ECO:0000256" key="1">
    <source>
        <dbReference type="SAM" id="MobiDB-lite"/>
    </source>
</evidence>
<dbReference type="Proteomes" id="UP000236370">
    <property type="component" value="Unassembled WGS sequence"/>
</dbReference>
<evidence type="ECO:0000313" key="4">
    <source>
        <dbReference type="Proteomes" id="UP000236370"/>
    </source>
</evidence>
<dbReference type="PROSITE" id="PS50003">
    <property type="entry name" value="PH_DOMAIN"/>
    <property type="match status" value="1"/>
</dbReference>
<sequence>MSILDEPEEPPSPSLTTASTSQWKKHWFVLTDSSLKYYRDSTAEEADELDGEIDLRSCTDVTEYAVQRNYGFQIHTKDAVYTL</sequence>
<proteinExistence type="predicted"/>
<name>A0A2J8LP23_PANTR</name>
<dbReference type="PANTHER" id="PTHR17271:SF10">
    <property type="entry name" value="TRIO AND F-ACTIN-BINDING PROTEIN"/>
    <property type="match status" value="1"/>
</dbReference>
<dbReference type="Pfam" id="PF00169">
    <property type="entry name" value="PH"/>
    <property type="match status" value="1"/>
</dbReference>
<feature type="region of interest" description="Disordered" evidence="1">
    <location>
        <begin position="1"/>
        <end position="20"/>
    </location>
</feature>
<dbReference type="EMBL" id="NBAG03000283">
    <property type="protein sequence ID" value="PNI49023.1"/>
    <property type="molecule type" value="Genomic_DNA"/>
</dbReference>
<dbReference type="AlphaFoldDB" id="A0A2J8LP23"/>
<reference evidence="3 4" key="1">
    <citation type="submission" date="2017-12" db="EMBL/GenBank/DDBJ databases">
        <title>High-resolution comparative analysis of great ape genomes.</title>
        <authorList>
            <person name="Pollen A."/>
            <person name="Hastie A."/>
            <person name="Hormozdiari F."/>
            <person name="Dougherty M."/>
            <person name="Liu R."/>
            <person name="Chaisson M."/>
            <person name="Hoppe E."/>
            <person name="Hill C."/>
            <person name="Pang A."/>
            <person name="Hillier L."/>
            <person name="Baker C."/>
            <person name="Armstrong J."/>
            <person name="Shendure J."/>
            <person name="Paten B."/>
            <person name="Wilson R."/>
            <person name="Chao H."/>
            <person name="Schneider V."/>
            <person name="Ventura M."/>
            <person name="Kronenberg Z."/>
            <person name="Murali S."/>
            <person name="Gordon D."/>
            <person name="Cantsilieris S."/>
            <person name="Munson K."/>
            <person name="Nelson B."/>
            <person name="Raja A."/>
            <person name="Underwood J."/>
            <person name="Diekhans M."/>
            <person name="Fiddes I."/>
            <person name="Haussler D."/>
            <person name="Eichler E."/>
        </authorList>
    </citation>
    <scope>NUCLEOTIDE SEQUENCE [LARGE SCALE GENOMIC DNA]</scope>
    <source>
        <strain evidence="3">Yerkes chimp pedigree #C0471</strain>
    </source>
</reference>
<comment type="caution">
    <text evidence="3">The sequence shown here is derived from an EMBL/GenBank/DDBJ whole genome shotgun (WGS) entry which is preliminary data.</text>
</comment>
<feature type="domain" description="PH" evidence="2">
    <location>
        <begin position="1"/>
        <end position="83"/>
    </location>
</feature>
<feature type="non-terminal residue" evidence="3">
    <location>
        <position position="83"/>
    </location>
</feature>
<dbReference type="PANTHER" id="PTHR17271">
    <property type="entry name" value="PLECKSTRIN HOMOLOGY PH DOMAIN-CONTAINING PROTEIN"/>
    <property type="match status" value="1"/>
</dbReference>
<dbReference type="InterPro" id="IPR011993">
    <property type="entry name" value="PH-like_dom_sf"/>
</dbReference>
<evidence type="ECO:0000259" key="2">
    <source>
        <dbReference type="PROSITE" id="PS50003"/>
    </source>
</evidence>
<evidence type="ECO:0000313" key="3">
    <source>
        <dbReference type="EMBL" id="PNI49023.1"/>
    </source>
</evidence>
<dbReference type="InterPro" id="IPR052223">
    <property type="entry name" value="Actin_Cytoskeleton_Reg"/>
</dbReference>